<comment type="caution">
    <text evidence="2">The sequence shown here is derived from an EMBL/GenBank/DDBJ whole genome shotgun (WGS) entry which is preliminary data.</text>
</comment>
<evidence type="ECO:0000313" key="2">
    <source>
        <dbReference type="EMBL" id="KAK6196239.1"/>
    </source>
</evidence>
<evidence type="ECO:0000313" key="3">
    <source>
        <dbReference type="Proteomes" id="UP001347796"/>
    </source>
</evidence>
<dbReference type="Proteomes" id="UP001347796">
    <property type="component" value="Unassembled WGS sequence"/>
</dbReference>
<dbReference type="EMBL" id="JAZGQO010000001">
    <property type="protein sequence ID" value="KAK6196239.1"/>
    <property type="molecule type" value="Genomic_DNA"/>
</dbReference>
<dbReference type="AlphaFoldDB" id="A0AAN8KCM7"/>
<sequence>MASDSVSLNQNDVAVAAYEEIYHENRPSACNTTDNGKKDGEILPLIKTLNDNMTMMAQSLQQLTKRPSCPTSGSSTSSRPSTKPCTTTKRKLENMDMEFDSPLSDAKLNRVRHTISDSESEDVVSDVDDKSILMPKANESEKQVDNSEALDTLVELEAEYDSDERLDPSVPENIATLVNSLMKSSKAGWNHF</sequence>
<protein>
    <submittedName>
        <fullName evidence="2">Uncharacterized protein</fullName>
    </submittedName>
</protein>
<organism evidence="2 3">
    <name type="scientific">Patella caerulea</name>
    <name type="common">Rayed Mediterranean limpet</name>
    <dbReference type="NCBI Taxonomy" id="87958"/>
    <lineage>
        <taxon>Eukaryota</taxon>
        <taxon>Metazoa</taxon>
        <taxon>Spiralia</taxon>
        <taxon>Lophotrochozoa</taxon>
        <taxon>Mollusca</taxon>
        <taxon>Gastropoda</taxon>
        <taxon>Patellogastropoda</taxon>
        <taxon>Patelloidea</taxon>
        <taxon>Patellidae</taxon>
        <taxon>Patella</taxon>
    </lineage>
</organism>
<name>A0AAN8KCM7_PATCE</name>
<feature type="compositionally biased region" description="Low complexity" evidence="1">
    <location>
        <begin position="66"/>
        <end position="87"/>
    </location>
</feature>
<proteinExistence type="predicted"/>
<reference evidence="2 3" key="1">
    <citation type="submission" date="2024-01" db="EMBL/GenBank/DDBJ databases">
        <title>The genome of the rayed Mediterranean limpet Patella caerulea (Linnaeus, 1758).</title>
        <authorList>
            <person name="Anh-Thu Weber A."/>
            <person name="Halstead-Nussloch G."/>
        </authorList>
    </citation>
    <scope>NUCLEOTIDE SEQUENCE [LARGE SCALE GENOMIC DNA]</scope>
    <source>
        <strain evidence="2">AATW-2023a</strain>
        <tissue evidence="2">Whole specimen</tissue>
    </source>
</reference>
<evidence type="ECO:0000256" key="1">
    <source>
        <dbReference type="SAM" id="MobiDB-lite"/>
    </source>
</evidence>
<gene>
    <name evidence="2" type="ORF">SNE40_001501</name>
</gene>
<accession>A0AAN8KCM7</accession>
<keyword evidence="3" id="KW-1185">Reference proteome</keyword>
<feature type="region of interest" description="Disordered" evidence="1">
    <location>
        <begin position="59"/>
        <end position="87"/>
    </location>
</feature>